<dbReference type="Proteomes" id="UP000681722">
    <property type="component" value="Unassembled WGS sequence"/>
</dbReference>
<dbReference type="EMBL" id="CAJNOQ010015123">
    <property type="protein sequence ID" value="CAF1355708.1"/>
    <property type="molecule type" value="Genomic_DNA"/>
</dbReference>
<dbReference type="AlphaFoldDB" id="A0A815HQP5"/>
<dbReference type="EMBL" id="CAJOBC010066760">
    <property type="protein sequence ID" value="CAF4228917.1"/>
    <property type="molecule type" value="Genomic_DNA"/>
</dbReference>
<evidence type="ECO:0000313" key="2">
    <source>
        <dbReference type="EMBL" id="CAF4228917.1"/>
    </source>
</evidence>
<keyword evidence="3" id="KW-1185">Reference proteome</keyword>
<sequence>MAVSIARTHECDGYDRGLSTAFSTAVRTYVSEYFKENTIIITAVIVKRTIYLHERLLDQSNILFDVNILLEELKSIQTFTVPSSTKVRPSSDSDEICRRILLIQSCVTLKTDLYDLDQMGKTSRFLGNTMYDQLEDEKLLLHGRYLIFPNKRSAEAYIKGLVDINNVLYV</sequence>
<gene>
    <name evidence="1" type="ORF">GPM918_LOCUS31130</name>
    <name evidence="2" type="ORF">SRO942_LOCUS31758</name>
</gene>
<proteinExistence type="predicted"/>
<dbReference type="Proteomes" id="UP000663829">
    <property type="component" value="Unassembled WGS sequence"/>
</dbReference>
<name>A0A815HQP5_9BILA</name>
<protein>
    <submittedName>
        <fullName evidence="1">Uncharacterized protein</fullName>
    </submittedName>
</protein>
<evidence type="ECO:0000313" key="3">
    <source>
        <dbReference type="Proteomes" id="UP000663829"/>
    </source>
</evidence>
<reference evidence="1" key="1">
    <citation type="submission" date="2021-02" db="EMBL/GenBank/DDBJ databases">
        <authorList>
            <person name="Nowell W R."/>
        </authorList>
    </citation>
    <scope>NUCLEOTIDE SEQUENCE</scope>
</reference>
<organism evidence="1 3">
    <name type="scientific">Didymodactylos carnosus</name>
    <dbReference type="NCBI Taxonomy" id="1234261"/>
    <lineage>
        <taxon>Eukaryota</taxon>
        <taxon>Metazoa</taxon>
        <taxon>Spiralia</taxon>
        <taxon>Gnathifera</taxon>
        <taxon>Rotifera</taxon>
        <taxon>Eurotatoria</taxon>
        <taxon>Bdelloidea</taxon>
        <taxon>Philodinida</taxon>
        <taxon>Philodinidae</taxon>
        <taxon>Didymodactylos</taxon>
    </lineage>
</organism>
<accession>A0A815HQP5</accession>
<comment type="caution">
    <text evidence="1">The sequence shown here is derived from an EMBL/GenBank/DDBJ whole genome shotgun (WGS) entry which is preliminary data.</text>
</comment>
<evidence type="ECO:0000313" key="1">
    <source>
        <dbReference type="EMBL" id="CAF1355708.1"/>
    </source>
</evidence>